<evidence type="ECO:0000313" key="7">
    <source>
        <dbReference type="Proteomes" id="UP000215027"/>
    </source>
</evidence>
<dbReference type="AlphaFoldDB" id="A0A160T2G5"/>
<sequence length="608" mass="63888">MTNQTTLQLTERDAAMLAGDMGPATQMAMRILVTMAGVYGAERLLDIESAHIDGCLYHGYSGLEFAERLAGGGGRVAVPTTLNVGAMDLLHPEVFRGTAQVGQWATRMMRAYEAMGCRPTFTCAPYQALHRPPLGAQIAWAESNAIVFANSVLGARTNRYGDFIDICCAITGRAPDVGLHRAENRAGQLLFRLHDIPERLLGEDVLFPVLGYWLGARTGTKIPVIQGLRPDTTEDQLKALGAAAASSGGVALFHAAGVTPEAPTLDAAFQGRAPEAIIDVSLDDLRATLGVLSTVPDGPIDVVALGSPHFSLDEFARLLPLIEQYPPRPEVEFIVCTHRLALAALQQRGWLARLRAAGAQVIVDTCVVVTPIVRARDGVLMTNSGKFAHYSPGNIGLQVVYGSLEECVRSGAAGVVWRDGSLWAGEQGGEGAGEQGGRGAGEQRGRGAGESGPYSVVQSETGSELATRHPPLATRSLVSGHATGPALVLDAPLSLWGGLEPTTGDIIDQRHPQWGANVTGKVLVMPVGKGSSSASSILLEAARLGKAPAAILLAEPDAILALGSAVAREMYGVAPPVIVLAADTYARVGNGMNIIVTDGEVQLSEREY</sequence>
<dbReference type="RefSeq" id="WP_095042625.1">
    <property type="nucleotide sequence ID" value="NZ_LN890655.1"/>
</dbReference>
<evidence type="ECO:0000256" key="2">
    <source>
        <dbReference type="ARBA" id="ARBA00023239"/>
    </source>
</evidence>
<dbReference type="PANTHER" id="PTHR36577:SF3">
    <property type="entry name" value="DUF521 DOMAIN PROTEIN (AFU_ORTHOLOGUE AFUA_6G00490)"/>
    <property type="match status" value="1"/>
</dbReference>
<dbReference type="GO" id="GO:0016829">
    <property type="term" value="F:lyase activity"/>
    <property type="evidence" value="ECO:0007669"/>
    <property type="project" value="UniProtKB-KW"/>
</dbReference>
<organism evidence="6 7">
    <name type="scientific">Candidatus Promineifilum breve</name>
    <dbReference type="NCBI Taxonomy" id="1806508"/>
    <lineage>
        <taxon>Bacteria</taxon>
        <taxon>Bacillati</taxon>
        <taxon>Chloroflexota</taxon>
        <taxon>Ardenticatenia</taxon>
        <taxon>Candidatus Promineifilales</taxon>
        <taxon>Candidatus Promineifilaceae</taxon>
        <taxon>Candidatus Promineifilum</taxon>
    </lineage>
</organism>
<dbReference type="Gene3D" id="3.50.30.10">
    <property type="entry name" value="Phosphohistidine domain"/>
    <property type="match status" value="1"/>
</dbReference>
<feature type="compositionally biased region" description="Gly residues" evidence="3">
    <location>
        <begin position="426"/>
        <end position="440"/>
    </location>
</feature>
<keyword evidence="2" id="KW-0456">Lyase</keyword>
<dbReference type="InterPro" id="IPR007506">
    <property type="entry name" value="PMDh-L-like_dom"/>
</dbReference>
<dbReference type="Proteomes" id="UP000215027">
    <property type="component" value="Chromosome I"/>
</dbReference>
<dbReference type="CDD" id="cd01355">
    <property type="entry name" value="AcnX"/>
    <property type="match status" value="1"/>
</dbReference>
<dbReference type="KEGG" id="pbf:CFX0092_A1210"/>
<evidence type="ECO:0000256" key="3">
    <source>
        <dbReference type="SAM" id="MobiDB-lite"/>
    </source>
</evidence>
<dbReference type="PANTHER" id="PTHR36577">
    <property type="entry name" value="DUF521 DOMAIN PROTEIN (AFU_ORTHOLOGUE AFUA_6G00490)"/>
    <property type="match status" value="1"/>
</dbReference>
<dbReference type="CDD" id="cd01356">
    <property type="entry name" value="AcnX_swivel"/>
    <property type="match status" value="1"/>
</dbReference>
<evidence type="ECO:0000259" key="4">
    <source>
        <dbReference type="Pfam" id="PF01989"/>
    </source>
</evidence>
<dbReference type="Pfam" id="PF01989">
    <property type="entry name" value="AcnX_swivel_put"/>
    <property type="match status" value="1"/>
</dbReference>
<evidence type="ECO:0008006" key="8">
    <source>
        <dbReference type="Google" id="ProtNLM"/>
    </source>
</evidence>
<dbReference type="EMBL" id="LN890655">
    <property type="protein sequence ID" value="CUS03088.2"/>
    <property type="molecule type" value="Genomic_DNA"/>
</dbReference>
<dbReference type="OrthoDB" id="1454at2"/>
<reference evidence="6" key="1">
    <citation type="submission" date="2016-01" db="EMBL/GenBank/DDBJ databases">
        <authorList>
            <person name="Mcilroy J.S."/>
            <person name="Karst M S."/>
            <person name="Albertsen M."/>
        </authorList>
    </citation>
    <scope>NUCLEOTIDE SEQUENCE</scope>
    <source>
        <strain evidence="6">Cfx-K</strain>
    </source>
</reference>
<dbReference type="InterPro" id="IPR002840">
    <property type="entry name" value="PMDh-S-like_dom"/>
</dbReference>
<accession>A0A160T2G5</accession>
<feature type="region of interest" description="Disordered" evidence="3">
    <location>
        <begin position="426"/>
        <end position="468"/>
    </location>
</feature>
<evidence type="ECO:0000313" key="6">
    <source>
        <dbReference type="EMBL" id="CUS03088.2"/>
    </source>
</evidence>
<keyword evidence="1" id="KW-0408">Iron</keyword>
<evidence type="ECO:0000259" key="5">
    <source>
        <dbReference type="Pfam" id="PF04412"/>
    </source>
</evidence>
<dbReference type="SUPFAM" id="SSF52016">
    <property type="entry name" value="LeuD/IlvD-like"/>
    <property type="match status" value="1"/>
</dbReference>
<keyword evidence="7" id="KW-1185">Reference proteome</keyword>
<feature type="domain" description="Phosphomevalonate dehydratase large subunit-like" evidence="5">
    <location>
        <begin position="7"/>
        <end position="409"/>
    </location>
</feature>
<proteinExistence type="predicted"/>
<dbReference type="Pfam" id="PF04412">
    <property type="entry name" value="AcnX"/>
    <property type="match status" value="1"/>
</dbReference>
<feature type="domain" description="Phosphomevalonate dehydratase small subunit-like" evidence="4">
    <location>
        <begin position="493"/>
        <end position="567"/>
    </location>
</feature>
<name>A0A160T2G5_9CHLR</name>
<evidence type="ECO:0000256" key="1">
    <source>
        <dbReference type="ARBA" id="ARBA00023004"/>
    </source>
</evidence>
<gene>
    <name evidence="6" type="ORF">CFX0092_A1210</name>
</gene>
<protein>
    <recommendedName>
        <fullName evidence="8">Aconitase X catalytic domain-containing protein</fullName>
    </recommendedName>
</protein>